<dbReference type="InterPro" id="IPR050214">
    <property type="entry name" value="Cys_Synth/Cystath_Beta-Synth"/>
</dbReference>
<comment type="cofactor">
    <cofactor evidence="1">
        <name>pyridoxal 5'-phosphate</name>
        <dbReference type="ChEBI" id="CHEBI:597326"/>
    </cofactor>
</comment>
<evidence type="ECO:0000256" key="2">
    <source>
        <dbReference type="ARBA" id="ARBA00004962"/>
    </source>
</evidence>
<dbReference type="InterPro" id="IPR001926">
    <property type="entry name" value="TrpB-like_PALP"/>
</dbReference>
<gene>
    <name evidence="7" type="ORF">BV926_00605</name>
</gene>
<dbReference type="InterPro" id="IPR036052">
    <property type="entry name" value="TrpB-like_PALP_sf"/>
</dbReference>
<reference evidence="7 8" key="1">
    <citation type="submission" date="2017-01" db="EMBL/GenBank/DDBJ databases">
        <title>Comparative Genomics of 38 Pectobacterium strains comprising three species revealed the characteristics of Pectobacterium carotovorum.</title>
        <authorList>
            <person name="Xie H."/>
            <person name="Ma Y."/>
            <person name="Li X."/>
        </authorList>
    </citation>
    <scope>NUCLEOTIDE SEQUENCE [LARGE SCALE GENOMIC DNA]</scope>
    <source>
        <strain evidence="7 8">Q142</strain>
    </source>
</reference>
<accession>A0ABD6VUA9</accession>
<dbReference type="AlphaFoldDB" id="A0ABD6VUA9"/>
<dbReference type="PANTHER" id="PTHR10314">
    <property type="entry name" value="CYSTATHIONINE BETA-SYNTHASE"/>
    <property type="match status" value="1"/>
</dbReference>
<evidence type="ECO:0000313" key="8">
    <source>
        <dbReference type="Proteomes" id="UP000237274"/>
    </source>
</evidence>
<dbReference type="Proteomes" id="UP000237274">
    <property type="component" value="Unassembled WGS sequence"/>
</dbReference>
<dbReference type="Gene3D" id="3.40.50.1100">
    <property type="match status" value="2"/>
</dbReference>
<dbReference type="EMBL" id="MTAO01000001">
    <property type="protein sequence ID" value="POE28852.1"/>
    <property type="molecule type" value="Genomic_DNA"/>
</dbReference>
<keyword evidence="4" id="KW-0663">Pyridoxal phosphate</keyword>
<evidence type="ECO:0000256" key="1">
    <source>
        <dbReference type="ARBA" id="ARBA00001933"/>
    </source>
</evidence>
<proteinExistence type="predicted"/>
<feature type="domain" description="Tryptophan synthase beta chain-like PALP" evidence="6">
    <location>
        <begin position="9"/>
        <end position="289"/>
    </location>
</feature>
<dbReference type="EC" id="2.5.1.47" evidence="3"/>
<sequence>MNMHTVTNVSELIGNTPVFSLEHPLVPKNKKLLIKLEQFNPNFSIKDRTALGLINKAFESGKLRPGGIVIESTSGNLGKSLAMLSASMGFHLIIVVDPKVSKNSLNWFTAFGAEVEVVETPDASGGYQKARIERVKALLNQHPGAYWTNQYDNPDNPEFHEAVTAREFLENPVDMLVGSVSTGGHFGGITRGVKAVHSHVRFMACDVAGSAIFGKPFHPYLLNGLGLSWRADNTDLDLFDFLHSVSDQNAISLCRLLAKDVGLMLGGSSGVVIFSALMALQLPEFNSVMAIAPDSGVNYLEQFYDDSWLEAKNVKLLTAEQLKNQIKISLNEFQDNLVTEK</sequence>
<evidence type="ECO:0000256" key="5">
    <source>
        <dbReference type="ARBA" id="ARBA00047931"/>
    </source>
</evidence>
<comment type="pathway">
    <text evidence="2">Amino-acid biosynthesis; L-cysteine biosynthesis; L-cysteine from L-serine: step 2/2.</text>
</comment>
<dbReference type="CDD" id="cd01561">
    <property type="entry name" value="CBS_like"/>
    <property type="match status" value="1"/>
</dbReference>
<evidence type="ECO:0000256" key="3">
    <source>
        <dbReference type="ARBA" id="ARBA00012681"/>
    </source>
</evidence>
<evidence type="ECO:0000256" key="4">
    <source>
        <dbReference type="ARBA" id="ARBA00022898"/>
    </source>
</evidence>
<organism evidence="7 8">
    <name type="scientific">Pectobacterium odoriferum</name>
    <dbReference type="NCBI Taxonomy" id="78398"/>
    <lineage>
        <taxon>Bacteria</taxon>
        <taxon>Pseudomonadati</taxon>
        <taxon>Pseudomonadota</taxon>
        <taxon>Gammaproteobacteria</taxon>
        <taxon>Enterobacterales</taxon>
        <taxon>Pectobacteriaceae</taxon>
        <taxon>Pectobacterium</taxon>
    </lineage>
</organism>
<evidence type="ECO:0000259" key="6">
    <source>
        <dbReference type="Pfam" id="PF00291"/>
    </source>
</evidence>
<evidence type="ECO:0000313" key="7">
    <source>
        <dbReference type="EMBL" id="POE28852.1"/>
    </source>
</evidence>
<dbReference type="Pfam" id="PF00291">
    <property type="entry name" value="PALP"/>
    <property type="match status" value="1"/>
</dbReference>
<dbReference type="GO" id="GO:0004124">
    <property type="term" value="F:cysteine synthase activity"/>
    <property type="evidence" value="ECO:0007669"/>
    <property type="project" value="UniProtKB-EC"/>
</dbReference>
<protein>
    <recommendedName>
        <fullName evidence="3">cysteine synthase</fullName>
        <ecNumber evidence="3">2.5.1.47</ecNumber>
    </recommendedName>
</protein>
<comment type="caution">
    <text evidence="7">The sequence shown here is derived from an EMBL/GenBank/DDBJ whole genome shotgun (WGS) entry which is preliminary data.</text>
</comment>
<dbReference type="SUPFAM" id="SSF53686">
    <property type="entry name" value="Tryptophan synthase beta subunit-like PLP-dependent enzymes"/>
    <property type="match status" value="1"/>
</dbReference>
<name>A0ABD6VUA9_9GAMM</name>
<comment type="catalytic activity">
    <reaction evidence="5">
        <text>O-acetyl-L-serine + hydrogen sulfide = L-cysteine + acetate</text>
        <dbReference type="Rhea" id="RHEA:14829"/>
        <dbReference type="ChEBI" id="CHEBI:29919"/>
        <dbReference type="ChEBI" id="CHEBI:30089"/>
        <dbReference type="ChEBI" id="CHEBI:35235"/>
        <dbReference type="ChEBI" id="CHEBI:58340"/>
        <dbReference type="EC" id="2.5.1.47"/>
    </reaction>
</comment>